<gene>
    <name evidence="1" type="ORF">M9Y10_043873</name>
</gene>
<dbReference type="Gene3D" id="3.10.20.90">
    <property type="entry name" value="Phosphatidylinositol 3-kinase Catalytic Subunit, Chain A, domain 1"/>
    <property type="match status" value="1"/>
</dbReference>
<evidence type="ECO:0000313" key="1">
    <source>
        <dbReference type="EMBL" id="KAK8884753.1"/>
    </source>
</evidence>
<evidence type="ECO:0000313" key="2">
    <source>
        <dbReference type="Proteomes" id="UP001470230"/>
    </source>
</evidence>
<dbReference type="Proteomes" id="UP001470230">
    <property type="component" value="Unassembled WGS sequence"/>
</dbReference>
<evidence type="ECO:0008006" key="3">
    <source>
        <dbReference type="Google" id="ProtNLM"/>
    </source>
</evidence>
<keyword evidence="2" id="KW-1185">Reference proteome</keyword>
<reference evidence="1 2" key="1">
    <citation type="submission" date="2024-04" db="EMBL/GenBank/DDBJ databases">
        <title>Tritrichomonas musculus Genome.</title>
        <authorList>
            <person name="Alves-Ferreira E."/>
            <person name="Grigg M."/>
            <person name="Lorenzi H."/>
            <person name="Galac M."/>
        </authorList>
    </citation>
    <scope>NUCLEOTIDE SEQUENCE [LARGE SCALE GENOMIC DNA]</scope>
    <source>
        <strain evidence="1 2">EAF2021</strain>
    </source>
</reference>
<dbReference type="SUPFAM" id="SSF54236">
    <property type="entry name" value="Ubiquitin-like"/>
    <property type="match status" value="3"/>
</dbReference>
<sequence>MEINLQAFNANYKAKSVKLTLRPGATIFNVKDKLIQRAFLHSVAPNVTDLVFVKDIKGGKEKTHEVIDNKGNRVKVFVKEDFPNNIDLFDKKNEENDAYTTFKANNISVFYYVAQLLSLSITINSRDKTFEKKRPLSLQINYIEDLRDDIAKECVCNTNDILFFNKEDHKLIEPQNDLKIYAKDGLIAYTYPIKAKFSYLGNSEIIYLIDDEPLNYYIDKFDIKKLLKIEFSNMLFSVHREKLPEGVPNYIPDNEKIHQFLKKYDKNQIDIKIEEDKPNSIDVNVQFEHKMVCFSFTYKTSHKVADLIETIAQFFKLQSKGNLYLSNNKKKHLPLTDQIKKYNNGQKVIVFTPKDRIEYNLIFNYNGQKDTVPFSDPSIKVRDIINDFAKRNDIDPSWILLSYDKNQLQPKSNLNDYNIPPGKEIIVKLREFTDKVNIYVPEVDSVKPFKLGFTSKMKISSIKKSEHFVEAIPNEYQDNILFILQTNTSCTTLNENETFSTYNIKNDSNIYAYTKNCHIFKYENQLNHFIEKKNFEEVKDFVQSSFKLSPDSYFIIYDKKVYLGDPKIEKCRSTEIFEVKKSIKLELTITYEGEHKINIENTKKVSDLINMFMKLIKVKDSKSVQLLNDVGKILKPEAYLYESFHDAEKTKHEIQARKAEEYTFMSINGKFITEHFIPSTKVSEVKQILKSKTKNVGEFKCLIARGRILDDKDSLSNLYEDDEPINLVNEAPEEIMITVKIKAAKDQIATKVSMIKGAKALDVRYYVTQITPIKDLDKIILISEGNELNDDDEFEEDTEIIANLDKESKNKDKADDILDQTSKAISQTMNYTKKITATTQLLKETKHESESSDDSFLEYEDEVEDPFEKGNGTYEASTDLPDTEYVFKFKEPNEEIFKLQLPKDVTVKDVKDKICERNNVAFEDVTIFIGNQRLADFNILTALLIPQNVHYFTVKIVDLKMSIICTRIK</sequence>
<dbReference type="InterPro" id="IPR029071">
    <property type="entry name" value="Ubiquitin-like_domsf"/>
</dbReference>
<comment type="caution">
    <text evidence="1">The sequence shown here is derived from an EMBL/GenBank/DDBJ whole genome shotgun (WGS) entry which is preliminary data.</text>
</comment>
<proteinExistence type="predicted"/>
<organism evidence="1 2">
    <name type="scientific">Tritrichomonas musculus</name>
    <dbReference type="NCBI Taxonomy" id="1915356"/>
    <lineage>
        <taxon>Eukaryota</taxon>
        <taxon>Metamonada</taxon>
        <taxon>Parabasalia</taxon>
        <taxon>Tritrichomonadida</taxon>
        <taxon>Tritrichomonadidae</taxon>
        <taxon>Tritrichomonas</taxon>
    </lineage>
</organism>
<protein>
    <recommendedName>
        <fullName evidence="3">Ubiquitin-like domain-containing protein</fullName>
    </recommendedName>
</protein>
<dbReference type="EMBL" id="JAPFFF010000008">
    <property type="protein sequence ID" value="KAK8884753.1"/>
    <property type="molecule type" value="Genomic_DNA"/>
</dbReference>
<accession>A0ABR2K0Y7</accession>
<name>A0ABR2K0Y7_9EUKA</name>